<dbReference type="SUPFAM" id="SSF109604">
    <property type="entry name" value="HD-domain/PDEase-like"/>
    <property type="match status" value="1"/>
</dbReference>
<comment type="caution">
    <text evidence="2">The sequence shown here is derived from an EMBL/GenBank/DDBJ whole genome shotgun (WGS) entry which is preliminary data.</text>
</comment>
<accession>A0ABT8CK03</accession>
<dbReference type="CDD" id="cd00077">
    <property type="entry name" value="HDc"/>
    <property type="match status" value="1"/>
</dbReference>
<dbReference type="RefSeq" id="WP_261839543.1">
    <property type="nucleotide sequence ID" value="NZ_AP025458.1"/>
</dbReference>
<evidence type="ECO:0000313" key="3">
    <source>
        <dbReference type="Proteomes" id="UP001223712"/>
    </source>
</evidence>
<feature type="domain" description="HD-GYP" evidence="1">
    <location>
        <begin position="162"/>
        <end position="373"/>
    </location>
</feature>
<dbReference type="InterPro" id="IPR052020">
    <property type="entry name" value="Cyclic_di-GMP/3'3'-cGAMP_PDE"/>
</dbReference>
<sequence>MFDHSQLNRVAAQDKDIIDIVDDLFRLACEYHPSLSRLSVVLCHESKVSNYFVADTLSDKIKNTYTEQTLKATCSLSRIAESLENRIVNDLNSLPPTKPILGLLELGHKSSYTAPIHYQNKNFGFVFINASSTEFFSNQLVLCDIAYLAQLVSTLFIQLIERQRHFQCSLTIALNIGHARDPETKEHLIRMGKYSEQLARTMSHSNNEISPQFIHRIRLYAPFHDIGKYRIPDKILFSTGRFTAEERAIMNNHTLYGEEMINDVLSLFHDNSLCCEEAQFIKNIVRHHHERFDGKGLPDGLSKTEIPLEARIVTLADVFDALISKRVYKRAWSPDEVMRYIETHNGSMFDPECVEALKQNLDDFMSIREQYRDVQSPQAAFA</sequence>
<proteinExistence type="predicted"/>
<dbReference type="InterPro" id="IPR003607">
    <property type="entry name" value="HD/PDEase_dom"/>
</dbReference>
<reference evidence="3" key="1">
    <citation type="journal article" date="2019" name="Int. J. Syst. Evol. Microbiol.">
        <title>The Global Catalogue of Microorganisms (GCM) 10K type strain sequencing project: providing services to taxonomists for standard genome sequencing and annotation.</title>
        <authorList>
            <consortium name="The Broad Institute Genomics Platform"/>
            <consortium name="The Broad Institute Genome Sequencing Center for Infectious Disease"/>
            <person name="Wu L."/>
            <person name="Ma J."/>
        </authorList>
    </citation>
    <scope>NUCLEOTIDE SEQUENCE [LARGE SCALE GENOMIC DNA]</scope>
    <source>
        <strain evidence="3">CECT 7226</strain>
    </source>
</reference>
<keyword evidence="3" id="KW-1185">Reference proteome</keyword>
<name>A0ABT8CK03_9VIBR</name>
<protein>
    <submittedName>
        <fullName evidence="2">HD domain-containing protein</fullName>
    </submittedName>
</protein>
<dbReference type="SMART" id="SM00471">
    <property type="entry name" value="HDc"/>
    <property type="match status" value="1"/>
</dbReference>
<dbReference type="PROSITE" id="PS51832">
    <property type="entry name" value="HD_GYP"/>
    <property type="match status" value="1"/>
</dbReference>
<dbReference type="InterPro" id="IPR037522">
    <property type="entry name" value="HD_GYP_dom"/>
</dbReference>
<dbReference type="Proteomes" id="UP001223712">
    <property type="component" value="Unassembled WGS sequence"/>
</dbReference>
<dbReference type="EMBL" id="JAUFQY010000001">
    <property type="protein sequence ID" value="MDN3701778.1"/>
    <property type="molecule type" value="Genomic_DNA"/>
</dbReference>
<dbReference type="PANTHER" id="PTHR45228">
    <property type="entry name" value="CYCLIC DI-GMP PHOSPHODIESTERASE TM_0186-RELATED"/>
    <property type="match status" value="1"/>
</dbReference>
<gene>
    <name evidence="2" type="ORF">QWY96_14290</name>
</gene>
<dbReference type="Pfam" id="PF13487">
    <property type="entry name" value="HD_5"/>
    <property type="match status" value="1"/>
</dbReference>
<dbReference type="Gene3D" id="1.10.3210.10">
    <property type="entry name" value="Hypothetical protein af1432"/>
    <property type="match status" value="1"/>
</dbReference>
<evidence type="ECO:0000259" key="1">
    <source>
        <dbReference type="PROSITE" id="PS51832"/>
    </source>
</evidence>
<evidence type="ECO:0000313" key="2">
    <source>
        <dbReference type="EMBL" id="MDN3701778.1"/>
    </source>
</evidence>
<organism evidence="2 3">
    <name type="scientific">Vibrio artabrorum</name>
    <dbReference type="NCBI Taxonomy" id="446374"/>
    <lineage>
        <taxon>Bacteria</taxon>
        <taxon>Pseudomonadati</taxon>
        <taxon>Pseudomonadota</taxon>
        <taxon>Gammaproteobacteria</taxon>
        <taxon>Vibrionales</taxon>
        <taxon>Vibrionaceae</taxon>
        <taxon>Vibrio</taxon>
    </lineage>
</organism>